<dbReference type="PANTHER" id="PTHR36851:SF1">
    <property type="entry name" value="GLYCO_TRANS_2-LIKE DOMAIN-CONTAINING PROTEIN"/>
    <property type="match status" value="1"/>
</dbReference>
<accession>A0A0G1C6Q7</accession>
<reference evidence="2 3" key="1">
    <citation type="journal article" date="2015" name="Nature">
        <title>rRNA introns, odd ribosomes, and small enigmatic genomes across a large radiation of phyla.</title>
        <authorList>
            <person name="Brown C.T."/>
            <person name="Hug L.A."/>
            <person name="Thomas B.C."/>
            <person name="Sharon I."/>
            <person name="Castelle C.J."/>
            <person name="Singh A."/>
            <person name="Wilkins M.J."/>
            <person name="Williams K.H."/>
            <person name="Banfield J.F."/>
        </authorList>
    </citation>
    <scope>NUCLEOTIDE SEQUENCE [LARGE SCALE GENOMIC DNA]</scope>
</reference>
<evidence type="ECO:0000313" key="3">
    <source>
        <dbReference type="Proteomes" id="UP000034810"/>
    </source>
</evidence>
<evidence type="ECO:0000313" key="2">
    <source>
        <dbReference type="EMBL" id="KKS81350.1"/>
    </source>
</evidence>
<keyword evidence="1" id="KW-1133">Transmembrane helix</keyword>
<evidence type="ECO:0008006" key="4">
    <source>
        <dbReference type="Google" id="ProtNLM"/>
    </source>
</evidence>
<protein>
    <recommendedName>
        <fullName evidence="4">Glycosyltransferase 2-like domain-containing protein</fullName>
    </recommendedName>
</protein>
<dbReference type="PANTHER" id="PTHR36851">
    <property type="entry name" value="UNNAMED PRODUCT"/>
    <property type="match status" value="1"/>
</dbReference>
<dbReference type="Proteomes" id="UP000034810">
    <property type="component" value="Unassembled WGS sequence"/>
</dbReference>
<feature type="transmembrane region" description="Helical" evidence="1">
    <location>
        <begin position="451"/>
        <end position="474"/>
    </location>
</feature>
<dbReference type="InterPro" id="IPR029044">
    <property type="entry name" value="Nucleotide-diphossugar_trans"/>
</dbReference>
<proteinExistence type="predicted"/>
<name>A0A0G1C6Q7_9BACT</name>
<dbReference type="Gene3D" id="3.90.550.10">
    <property type="entry name" value="Spore Coat Polysaccharide Biosynthesis Protein SpsA, Chain A"/>
    <property type="match status" value="1"/>
</dbReference>
<feature type="transmembrane region" description="Helical" evidence="1">
    <location>
        <begin position="375"/>
        <end position="399"/>
    </location>
</feature>
<feature type="transmembrane region" description="Helical" evidence="1">
    <location>
        <begin position="37"/>
        <end position="56"/>
    </location>
</feature>
<gene>
    <name evidence="2" type="ORF">UV58_C0023G0002</name>
</gene>
<keyword evidence="1" id="KW-0812">Transmembrane</keyword>
<comment type="caution">
    <text evidence="2">The sequence shown here is derived from an EMBL/GenBank/DDBJ whole genome shotgun (WGS) entry which is preliminary data.</text>
</comment>
<organism evidence="2 3">
    <name type="scientific">Candidatus Wolfebacteria bacterium GW2011_GWC1_43_10</name>
    <dbReference type="NCBI Taxonomy" id="1619011"/>
    <lineage>
        <taxon>Bacteria</taxon>
        <taxon>Candidatus Wolfeibacteriota</taxon>
    </lineage>
</organism>
<dbReference type="EMBL" id="LCFA01000023">
    <property type="protein sequence ID" value="KKS81350.1"/>
    <property type="molecule type" value="Genomic_DNA"/>
</dbReference>
<dbReference type="AlphaFoldDB" id="A0A0G1C6Q7"/>
<keyword evidence="1" id="KW-0472">Membrane</keyword>
<evidence type="ECO:0000256" key="1">
    <source>
        <dbReference type="SAM" id="Phobius"/>
    </source>
</evidence>
<feature type="transmembrane region" description="Helical" evidence="1">
    <location>
        <begin position="419"/>
        <end position="439"/>
    </location>
</feature>
<sequence length="497" mass="57911">MDQTRFYRAMEILPAVLSWTTIVLMFVLSFWLPKWVAVFIILFDTYWLLKTIYLSFHLRSSFNKLRANLKVDWLEKLKTDSQTSSHWEKIYHLIILPMSSEPYKVVRETFLHLREVNYPLDKLIVVLGTEEKIKSGREVADKIEKEFGSLFFRFIYTIHPGNLPGEIPGKGSNESWAAKQVKEIIIDPLKIDYKNIIASVFDVDTQVFRDYFGILAHSFLTAEKPLRSSYQPIPLFLNNIFQAPALARVVGFSATFWHLMQQSRPEKLTTFSSHSMPFQAVVDIGFWQRNIVSEDSRIFWQCYFRYGGDWRVIPLFYPASMDANAAPTFWKTMANLYKQQRRWGWGAENIAYLTSSFRNNLVIPLKKKFYWTFHIIEGFHSWATSSLIIFALGWLPIFLGGQIFRTTLLAYNLPYITRYIMTFASLGIISSAALSMILLPPKPSGFGKTHAFWYFISWVLMPITLIIFGSLPALEAQTRLALSGKWRLDFWVTPKHR</sequence>
<feature type="transmembrane region" description="Helical" evidence="1">
    <location>
        <begin position="12"/>
        <end position="31"/>
    </location>
</feature>